<feature type="transmembrane region" description="Helical" evidence="5">
    <location>
        <begin position="114"/>
        <end position="144"/>
    </location>
</feature>
<dbReference type="GO" id="GO:0046983">
    <property type="term" value="F:protein dimerization activity"/>
    <property type="evidence" value="ECO:0007669"/>
    <property type="project" value="InterPro"/>
</dbReference>
<evidence type="ECO:0000313" key="9">
    <source>
        <dbReference type="Proteomes" id="UP001205105"/>
    </source>
</evidence>
<gene>
    <name evidence="8" type="ORF">COHA_010470</name>
</gene>
<reference evidence="8" key="1">
    <citation type="submission" date="2020-11" db="EMBL/GenBank/DDBJ databases">
        <title>Chlorella ohadii genome sequencing and assembly.</title>
        <authorList>
            <person name="Murik O."/>
            <person name="Treves H."/>
            <person name="Kedem I."/>
            <person name="Shotland Y."/>
            <person name="Kaplan A."/>
        </authorList>
    </citation>
    <scope>NUCLEOTIDE SEQUENCE</scope>
    <source>
        <strain evidence="8">1</strain>
    </source>
</reference>
<dbReference type="Gene3D" id="3.40.50.150">
    <property type="entry name" value="Vaccinia Virus protein VP39"/>
    <property type="match status" value="2"/>
</dbReference>
<feature type="domain" description="O-methyltransferase C-terminal" evidence="6">
    <location>
        <begin position="291"/>
        <end position="385"/>
    </location>
</feature>
<evidence type="ECO:0000256" key="4">
    <source>
        <dbReference type="ARBA" id="ARBA00022691"/>
    </source>
</evidence>
<dbReference type="InterPro" id="IPR036388">
    <property type="entry name" value="WH-like_DNA-bd_sf"/>
</dbReference>
<keyword evidence="3" id="KW-0808">Transferase</keyword>
<dbReference type="InterPro" id="IPR029063">
    <property type="entry name" value="SAM-dependent_MTases_sf"/>
</dbReference>
<name>A0AAD5GX62_9CHLO</name>
<keyword evidence="5" id="KW-0812">Transmembrane</keyword>
<keyword evidence="5" id="KW-0472">Membrane</keyword>
<evidence type="ECO:0000256" key="5">
    <source>
        <dbReference type="SAM" id="Phobius"/>
    </source>
</evidence>
<dbReference type="PANTHER" id="PTHR43712:SF2">
    <property type="entry name" value="O-METHYLTRANSFERASE CICE"/>
    <property type="match status" value="1"/>
</dbReference>
<dbReference type="SUPFAM" id="SSF53335">
    <property type="entry name" value="S-adenosyl-L-methionine-dependent methyltransferases"/>
    <property type="match status" value="2"/>
</dbReference>
<dbReference type="PROSITE" id="PS51683">
    <property type="entry name" value="SAM_OMT_II"/>
    <property type="match status" value="1"/>
</dbReference>
<evidence type="ECO:0000259" key="6">
    <source>
        <dbReference type="Pfam" id="PF00891"/>
    </source>
</evidence>
<dbReference type="InterPro" id="IPR005527">
    <property type="entry name" value="MinE"/>
</dbReference>
<dbReference type="PANTHER" id="PTHR43712">
    <property type="entry name" value="PUTATIVE (AFU_ORTHOLOGUE AFUA_4G14580)-RELATED"/>
    <property type="match status" value="1"/>
</dbReference>
<keyword evidence="5" id="KW-1133">Transmembrane helix</keyword>
<dbReference type="GO" id="GO:0008171">
    <property type="term" value="F:O-methyltransferase activity"/>
    <property type="evidence" value="ECO:0007669"/>
    <property type="project" value="InterPro"/>
</dbReference>
<dbReference type="Pfam" id="PF03776">
    <property type="entry name" value="MinE"/>
    <property type="match status" value="1"/>
</dbReference>
<proteinExistence type="inferred from homology"/>
<evidence type="ECO:0000259" key="7">
    <source>
        <dbReference type="Pfam" id="PF08100"/>
    </source>
</evidence>
<dbReference type="InterPro" id="IPR036390">
    <property type="entry name" value="WH_DNA-bd_sf"/>
</dbReference>
<dbReference type="InterPro" id="IPR001077">
    <property type="entry name" value="COMT_C"/>
</dbReference>
<accession>A0AAD5GX62</accession>
<evidence type="ECO:0000313" key="8">
    <source>
        <dbReference type="EMBL" id="KAI7835639.1"/>
    </source>
</evidence>
<keyword evidence="4" id="KW-0949">S-adenosyl-L-methionine</keyword>
<comment type="similarity">
    <text evidence="1">Belongs to the MinE family.</text>
</comment>
<protein>
    <submittedName>
        <fullName evidence="8">Uncharacterized protein</fullName>
    </submittedName>
</protein>
<evidence type="ECO:0000256" key="2">
    <source>
        <dbReference type="ARBA" id="ARBA00022603"/>
    </source>
</evidence>
<keyword evidence="9" id="KW-1185">Reference proteome</keyword>
<sequence>MSPKEEGKQRLRMILVADRVGMNEVTMEAMRERIIGAVSPYVEIESPELVEVAVTTDADLGAIYSVAVPVKRVKPAARVPLNEDGDITFHWDPTDEELPRRCLRMFSPGSIQQLLWLAALVFAAVLAALLLGAAGVALICWALLRWGDADTNTDWGQQPPWPLFRLQAAVERYLPLLVARLQPPTTTAYAMGMGFAHSKALYAVVKLGVADTLAAGPLPAAELAARLGAKQDELRRLLRALCSHGIFAERPPGSGTFANNRGSSVLRSDHPCCATDQLLLAGGEAYAGHAALAESLARGAPPPWYAASGGLPYFDWLGLPQNAEAEQRFDRVMRGVDAMLTRVLLQDYDWGRHGSSTLCDVGGGSGRFLAELLRCRPGMRGVLLDRQAAGVQHVFCGQCIGGSAALAVTVLQFASIISKSAVVALHTHQALLKCRPPVVKAASTLWAQQPAGVAARVQLVRGNFFAAVPPADIHLLKLTLHDWPDTDCLRILAAVRAGQAASSGSCKHDNTDCKQDVSSCKQGGGSVQGSGCGRRLLIVDMVLPDRGPVGLCAASSDLQMLALLGGKGRTRQEWRSLLAASGFRLVAVHPLRCPYSLIEAVPA</sequence>
<keyword evidence="2" id="KW-0489">Methyltransferase</keyword>
<dbReference type="GO" id="GO:0051301">
    <property type="term" value="P:cell division"/>
    <property type="evidence" value="ECO:0007669"/>
    <property type="project" value="InterPro"/>
</dbReference>
<dbReference type="Pfam" id="PF00891">
    <property type="entry name" value="Methyltransf_2"/>
    <property type="match status" value="2"/>
</dbReference>
<evidence type="ECO:0000256" key="3">
    <source>
        <dbReference type="ARBA" id="ARBA00022679"/>
    </source>
</evidence>
<dbReference type="SUPFAM" id="SSF46785">
    <property type="entry name" value="Winged helix' DNA-binding domain"/>
    <property type="match status" value="1"/>
</dbReference>
<dbReference type="InterPro" id="IPR036707">
    <property type="entry name" value="MinE_sf"/>
</dbReference>
<dbReference type="Pfam" id="PF08100">
    <property type="entry name" value="Dimerisation"/>
    <property type="match status" value="1"/>
</dbReference>
<dbReference type="InterPro" id="IPR016461">
    <property type="entry name" value="COMT-like"/>
</dbReference>
<dbReference type="Proteomes" id="UP001205105">
    <property type="component" value="Unassembled WGS sequence"/>
</dbReference>
<comment type="caution">
    <text evidence="8">The sequence shown here is derived from an EMBL/GenBank/DDBJ whole genome shotgun (WGS) entry which is preliminary data.</text>
</comment>
<evidence type="ECO:0000256" key="1">
    <source>
        <dbReference type="ARBA" id="ARBA00008168"/>
    </source>
</evidence>
<dbReference type="Gene3D" id="1.10.10.10">
    <property type="entry name" value="Winged helix-like DNA-binding domain superfamily/Winged helix DNA-binding domain"/>
    <property type="match status" value="1"/>
</dbReference>
<dbReference type="Gene3D" id="3.30.1070.10">
    <property type="entry name" value="Cell division topological specificity factor MinE"/>
    <property type="match status" value="1"/>
</dbReference>
<feature type="domain" description="O-methyltransferase C-terminal" evidence="6">
    <location>
        <begin position="436"/>
        <end position="497"/>
    </location>
</feature>
<feature type="domain" description="O-methyltransferase dimerisation" evidence="7">
    <location>
        <begin position="194"/>
        <end position="266"/>
    </location>
</feature>
<organism evidence="8 9">
    <name type="scientific">Chlorella ohadii</name>
    <dbReference type="NCBI Taxonomy" id="2649997"/>
    <lineage>
        <taxon>Eukaryota</taxon>
        <taxon>Viridiplantae</taxon>
        <taxon>Chlorophyta</taxon>
        <taxon>core chlorophytes</taxon>
        <taxon>Trebouxiophyceae</taxon>
        <taxon>Chlorellales</taxon>
        <taxon>Chlorellaceae</taxon>
        <taxon>Chlorella clade</taxon>
        <taxon>Chlorella</taxon>
    </lineage>
</organism>
<dbReference type="GO" id="GO:0032259">
    <property type="term" value="P:methylation"/>
    <property type="evidence" value="ECO:0007669"/>
    <property type="project" value="UniProtKB-KW"/>
</dbReference>
<dbReference type="EMBL" id="JADXDR010000241">
    <property type="protein sequence ID" value="KAI7835639.1"/>
    <property type="molecule type" value="Genomic_DNA"/>
</dbReference>
<dbReference type="InterPro" id="IPR012967">
    <property type="entry name" value="COMT_dimerisation"/>
</dbReference>
<dbReference type="AlphaFoldDB" id="A0AAD5GX62"/>